<evidence type="ECO:0000313" key="4">
    <source>
        <dbReference type="Proteomes" id="UP001550850"/>
    </source>
</evidence>
<keyword evidence="2" id="KW-1133">Transmembrane helix</keyword>
<reference evidence="3 4" key="1">
    <citation type="submission" date="2024-06" db="EMBL/GenBank/DDBJ databases">
        <title>The Natural Products Discovery Center: Release of the First 8490 Sequenced Strains for Exploring Actinobacteria Biosynthetic Diversity.</title>
        <authorList>
            <person name="Kalkreuter E."/>
            <person name="Kautsar S.A."/>
            <person name="Yang D."/>
            <person name="Bader C.D."/>
            <person name="Teijaro C.N."/>
            <person name="Fluegel L."/>
            <person name="Davis C.M."/>
            <person name="Simpson J.R."/>
            <person name="Lauterbach L."/>
            <person name="Steele A.D."/>
            <person name="Gui C."/>
            <person name="Meng S."/>
            <person name="Li G."/>
            <person name="Viehrig K."/>
            <person name="Ye F."/>
            <person name="Su P."/>
            <person name="Kiefer A.F."/>
            <person name="Nichols A."/>
            <person name="Cepeda A.J."/>
            <person name="Yan W."/>
            <person name="Fan B."/>
            <person name="Jiang Y."/>
            <person name="Adhikari A."/>
            <person name="Zheng C.-J."/>
            <person name="Schuster L."/>
            <person name="Cowan T.M."/>
            <person name="Smanski M.J."/>
            <person name="Chevrette M.G."/>
            <person name="De Carvalho L.P.S."/>
            <person name="Shen B."/>
        </authorList>
    </citation>
    <scope>NUCLEOTIDE SEQUENCE [LARGE SCALE GENOMIC DNA]</scope>
    <source>
        <strain evidence="3 4">NPDC038104</strain>
    </source>
</reference>
<evidence type="ECO:0000256" key="2">
    <source>
        <dbReference type="SAM" id="Phobius"/>
    </source>
</evidence>
<organism evidence="3 4">
    <name type="scientific">Streptomyces fragilis</name>
    <dbReference type="NCBI Taxonomy" id="67301"/>
    <lineage>
        <taxon>Bacteria</taxon>
        <taxon>Bacillati</taxon>
        <taxon>Actinomycetota</taxon>
        <taxon>Actinomycetes</taxon>
        <taxon>Kitasatosporales</taxon>
        <taxon>Streptomycetaceae</taxon>
        <taxon>Streptomyces</taxon>
    </lineage>
</organism>
<dbReference type="EMBL" id="JBEZUR010000025">
    <property type="protein sequence ID" value="MEU3555968.1"/>
    <property type="molecule type" value="Genomic_DNA"/>
</dbReference>
<feature type="compositionally biased region" description="Polar residues" evidence="1">
    <location>
        <begin position="91"/>
        <end position="106"/>
    </location>
</feature>
<name>A0ABV2YJS5_9ACTN</name>
<feature type="region of interest" description="Disordered" evidence="1">
    <location>
        <begin position="1"/>
        <end position="55"/>
    </location>
</feature>
<comment type="caution">
    <text evidence="3">The sequence shown here is derived from an EMBL/GenBank/DDBJ whole genome shotgun (WGS) entry which is preliminary data.</text>
</comment>
<protein>
    <recommendedName>
        <fullName evidence="5">Tat pathway signal sequence domain protein</fullName>
    </recommendedName>
</protein>
<feature type="region of interest" description="Disordered" evidence="1">
    <location>
        <begin position="82"/>
        <end position="118"/>
    </location>
</feature>
<proteinExistence type="predicted"/>
<evidence type="ECO:0008006" key="5">
    <source>
        <dbReference type="Google" id="ProtNLM"/>
    </source>
</evidence>
<keyword evidence="2" id="KW-0472">Membrane</keyword>
<evidence type="ECO:0000256" key="1">
    <source>
        <dbReference type="SAM" id="MobiDB-lite"/>
    </source>
</evidence>
<keyword evidence="4" id="KW-1185">Reference proteome</keyword>
<gene>
    <name evidence="3" type="ORF">AB0E65_17390</name>
</gene>
<sequence length="296" mass="30387">MSNGQGGPGPQQWDPWKPQSQQPDAVAPQPWSQGGTGGPQGPDWEALAEASAAKNRRRRIVAAAVAAVVVAGGAVTAVLLTRGGDSPAPNGGSTASVSSGTPSFDPTSAPPPLDPEEILADSRKDTAPLEADGLFPGKAGQKLPLGKAQYVKGPSAQTTDCASAAQHTLPKVLNDNGCTKLLRATYTRDGVAVTVGVAVFDTAEDATAARGQADRSAIIEPLAGKGVKPFCDGAVCRTTINSYGRYAYFTITGFTDGKNVTPQAKKAFDAGDHLAHYAFQQIHRRGEAQATAAPAS</sequence>
<keyword evidence="2" id="KW-0812">Transmembrane</keyword>
<feature type="compositionally biased region" description="Low complexity" evidence="1">
    <location>
        <begin position="10"/>
        <end position="19"/>
    </location>
</feature>
<feature type="transmembrane region" description="Helical" evidence="2">
    <location>
        <begin position="60"/>
        <end position="80"/>
    </location>
</feature>
<dbReference type="Proteomes" id="UP001550850">
    <property type="component" value="Unassembled WGS sequence"/>
</dbReference>
<accession>A0ABV2YJS5</accession>
<evidence type="ECO:0000313" key="3">
    <source>
        <dbReference type="EMBL" id="MEU3555968.1"/>
    </source>
</evidence>
<dbReference type="RefSeq" id="WP_108954790.1">
    <property type="nucleotide sequence ID" value="NZ_BEVZ01000004.1"/>
</dbReference>